<evidence type="ECO:0000313" key="2">
    <source>
        <dbReference type="Proteomes" id="UP000823775"/>
    </source>
</evidence>
<comment type="caution">
    <text evidence="1">The sequence shown here is derived from an EMBL/GenBank/DDBJ whole genome shotgun (WGS) entry which is preliminary data.</text>
</comment>
<sequence>MRICPESNMLRRSEGGDVVDLGIRVTGVTGVLRPRWLEIMVRGEEDGCPAEGWWTMRKGRERKGEEDGGQGCGIVSPENGVWREVGICGPWWFYSTTGAEKTKGRKSDAALAS</sequence>
<evidence type="ECO:0000313" key="1">
    <source>
        <dbReference type="EMBL" id="MCD9638275.1"/>
    </source>
</evidence>
<accession>A0ABS8UVV9</accession>
<proteinExistence type="predicted"/>
<dbReference type="Proteomes" id="UP000823775">
    <property type="component" value="Unassembled WGS sequence"/>
</dbReference>
<protein>
    <submittedName>
        <fullName evidence="1">Uncharacterized protein</fullName>
    </submittedName>
</protein>
<dbReference type="EMBL" id="JACEIK010002661">
    <property type="protein sequence ID" value="MCD9638275.1"/>
    <property type="molecule type" value="Genomic_DNA"/>
</dbReference>
<keyword evidence="2" id="KW-1185">Reference proteome</keyword>
<name>A0ABS8UVV9_DATST</name>
<gene>
    <name evidence="1" type="ORF">HAX54_022146</name>
</gene>
<organism evidence="1 2">
    <name type="scientific">Datura stramonium</name>
    <name type="common">Jimsonweed</name>
    <name type="synonym">Common thornapple</name>
    <dbReference type="NCBI Taxonomy" id="4076"/>
    <lineage>
        <taxon>Eukaryota</taxon>
        <taxon>Viridiplantae</taxon>
        <taxon>Streptophyta</taxon>
        <taxon>Embryophyta</taxon>
        <taxon>Tracheophyta</taxon>
        <taxon>Spermatophyta</taxon>
        <taxon>Magnoliopsida</taxon>
        <taxon>eudicotyledons</taxon>
        <taxon>Gunneridae</taxon>
        <taxon>Pentapetalae</taxon>
        <taxon>asterids</taxon>
        <taxon>lamiids</taxon>
        <taxon>Solanales</taxon>
        <taxon>Solanaceae</taxon>
        <taxon>Solanoideae</taxon>
        <taxon>Datureae</taxon>
        <taxon>Datura</taxon>
    </lineage>
</organism>
<reference evidence="1 2" key="1">
    <citation type="journal article" date="2021" name="BMC Genomics">
        <title>Datura genome reveals duplications of psychoactive alkaloid biosynthetic genes and high mutation rate following tissue culture.</title>
        <authorList>
            <person name="Rajewski A."/>
            <person name="Carter-House D."/>
            <person name="Stajich J."/>
            <person name="Litt A."/>
        </authorList>
    </citation>
    <scope>NUCLEOTIDE SEQUENCE [LARGE SCALE GENOMIC DNA]</scope>
    <source>
        <strain evidence="1">AR-01</strain>
    </source>
</reference>